<comment type="function">
    <text evidence="8">Toxic component of a toxin-antitoxin (TA) system. An RNase.</text>
</comment>
<dbReference type="InterPro" id="IPR022907">
    <property type="entry name" value="VapC_family"/>
</dbReference>
<evidence type="ECO:0000256" key="8">
    <source>
        <dbReference type="HAMAP-Rule" id="MF_00265"/>
    </source>
</evidence>
<dbReference type="GO" id="GO:0000287">
    <property type="term" value="F:magnesium ion binding"/>
    <property type="evidence" value="ECO:0007669"/>
    <property type="project" value="UniProtKB-UniRule"/>
</dbReference>
<dbReference type="GO" id="GO:0004540">
    <property type="term" value="F:RNA nuclease activity"/>
    <property type="evidence" value="ECO:0007669"/>
    <property type="project" value="InterPro"/>
</dbReference>
<name>A0A7G5EIT5_9BURK</name>
<dbReference type="GO" id="GO:0090729">
    <property type="term" value="F:toxin activity"/>
    <property type="evidence" value="ECO:0007669"/>
    <property type="project" value="UniProtKB-KW"/>
</dbReference>
<evidence type="ECO:0000256" key="3">
    <source>
        <dbReference type="ARBA" id="ARBA00022722"/>
    </source>
</evidence>
<dbReference type="PANTHER" id="PTHR33653:SF1">
    <property type="entry name" value="RIBONUCLEASE VAPC2"/>
    <property type="match status" value="1"/>
</dbReference>
<sequence length="138" mass="15687">MPRYYLDTNICIYAWHRQHAQVLARMRSLDHTRMVIPSLVAAELASGAMRSAQPVRNRALMEEALSLFHIEPWGGDAIWHYGEQSARLRKAGTPIGAMDLMIGCQALADPDGVLVTHNVREFERIQGLRMEDWMEDLA</sequence>
<protein>
    <recommendedName>
        <fullName evidence="8">Ribonuclease VapC</fullName>
        <shortName evidence="8">RNase VapC</shortName>
        <ecNumber evidence="8">3.1.-.-</ecNumber>
    </recommendedName>
    <alternativeName>
        <fullName evidence="8">Toxin VapC</fullName>
    </alternativeName>
</protein>
<dbReference type="CDD" id="cd09881">
    <property type="entry name" value="PIN_VapC4-5_FitB-like"/>
    <property type="match status" value="1"/>
</dbReference>
<dbReference type="Proteomes" id="UP000515240">
    <property type="component" value="Chromosome"/>
</dbReference>
<feature type="binding site" evidence="8">
    <location>
        <position position="7"/>
    </location>
    <ligand>
        <name>Mg(2+)</name>
        <dbReference type="ChEBI" id="CHEBI:18420"/>
    </ligand>
</feature>
<dbReference type="SUPFAM" id="SSF88723">
    <property type="entry name" value="PIN domain-like"/>
    <property type="match status" value="1"/>
</dbReference>
<evidence type="ECO:0000256" key="5">
    <source>
        <dbReference type="ARBA" id="ARBA00022801"/>
    </source>
</evidence>
<dbReference type="RefSeq" id="WP_182323049.1">
    <property type="nucleotide sequence ID" value="NZ_CP058554.1"/>
</dbReference>
<keyword evidence="8" id="KW-0800">Toxin</keyword>
<dbReference type="KEGG" id="cpis:HS961_14295"/>
<keyword evidence="3 8" id="KW-0540">Nuclease</keyword>
<dbReference type="AlphaFoldDB" id="A0A7G5EIT5"/>
<proteinExistence type="inferred from homology"/>
<dbReference type="Pfam" id="PF01850">
    <property type="entry name" value="PIN"/>
    <property type="match status" value="1"/>
</dbReference>
<evidence type="ECO:0000313" key="11">
    <source>
        <dbReference type="Proteomes" id="UP000515240"/>
    </source>
</evidence>
<reference evidence="10 11" key="1">
    <citation type="journal article" date="2020" name="G3 (Bethesda)">
        <title>CeMbio - The Caenorhabditis elegans Microbiome Resource.</title>
        <authorList>
            <person name="Dirksen P."/>
            <person name="Assie A."/>
            <person name="Zimmermann J."/>
            <person name="Zhang F."/>
            <person name="Tietje A.M."/>
            <person name="Marsh S.A."/>
            <person name="Felix M.A."/>
            <person name="Shapira M."/>
            <person name="Kaleta C."/>
            <person name="Schulenburg H."/>
            <person name="Samuel B."/>
        </authorList>
    </citation>
    <scope>NUCLEOTIDE SEQUENCE [LARGE SCALE GENOMIC DNA]</scope>
    <source>
        <strain evidence="10 11">BIGb0172</strain>
    </source>
</reference>
<dbReference type="InterPro" id="IPR029060">
    <property type="entry name" value="PIN-like_dom_sf"/>
</dbReference>
<keyword evidence="5 8" id="KW-0378">Hydrolase</keyword>
<dbReference type="EC" id="3.1.-.-" evidence="8"/>
<feature type="domain" description="PIN" evidence="9">
    <location>
        <begin position="4"/>
        <end position="126"/>
    </location>
</feature>
<evidence type="ECO:0000259" key="9">
    <source>
        <dbReference type="Pfam" id="PF01850"/>
    </source>
</evidence>
<organism evidence="10 11">
    <name type="scientific">Comamonas piscis</name>
    <dbReference type="NCBI Taxonomy" id="1562974"/>
    <lineage>
        <taxon>Bacteria</taxon>
        <taxon>Pseudomonadati</taxon>
        <taxon>Pseudomonadota</taxon>
        <taxon>Betaproteobacteria</taxon>
        <taxon>Burkholderiales</taxon>
        <taxon>Comamonadaceae</taxon>
        <taxon>Comamonas</taxon>
    </lineage>
</organism>
<evidence type="ECO:0000256" key="2">
    <source>
        <dbReference type="ARBA" id="ARBA00022649"/>
    </source>
</evidence>
<evidence type="ECO:0000313" key="10">
    <source>
        <dbReference type="EMBL" id="QMV73910.1"/>
    </source>
</evidence>
<keyword evidence="6 8" id="KW-0460">Magnesium</keyword>
<evidence type="ECO:0000256" key="7">
    <source>
        <dbReference type="ARBA" id="ARBA00038093"/>
    </source>
</evidence>
<feature type="binding site" evidence="8">
    <location>
        <position position="99"/>
    </location>
    <ligand>
        <name>Mg(2+)</name>
        <dbReference type="ChEBI" id="CHEBI:18420"/>
    </ligand>
</feature>
<dbReference type="EMBL" id="CP058554">
    <property type="protein sequence ID" value="QMV73910.1"/>
    <property type="molecule type" value="Genomic_DNA"/>
</dbReference>
<keyword evidence="11" id="KW-1185">Reference proteome</keyword>
<dbReference type="GO" id="GO:0016787">
    <property type="term" value="F:hydrolase activity"/>
    <property type="evidence" value="ECO:0007669"/>
    <property type="project" value="UniProtKB-KW"/>
</dbReference>
<dbReference type="InterPro" id="IPR002716">
    <property type="entry name" value="PIN_dom"/>
</dbReference>
<evidence type="ECO:0000256" key="1">
    <source>
        <dbReference type="ARBA" id="ARBA00001946"/>
    </source>
</evidence>
<comment type="similarity">
    <text evidence="7 8">Belongs to the PINc/VapC protein family.</text>
</comment>
<evidence type="ECO:0000256" key="4">
    <source>
        <dbReference type="ARBA" id="ARBA00022723"/>
    </source>
</evidence>
<comment type="cofactor">
    <cofactor evidence="1 8">
        <name>Mg(2+)</name>
        <dbReference type="ChEBI" id="CHEBI:18420"/>
    </cofactor>
</comment>
<evidence type="ECO:0000256" key="6">
    <source>
        <dbReference type="ARBA" id="ARBA00022842"/>
    </source>
</evidence>
<dbReference type="Gene3D" id="3.40.50.1010">
    <property type="entry name" value="5'-nuclease"/>
    <property type="match status" value="1"/>
</dbReference>
<keyword evidence="2 8" id="KW-1277">Toxin-antitoxin system</keyword>
<accession>A0A7G5EIT5</accession>
<dbReference type="PANTHER" id="PTHR33653">
    <property type="entry name" value="RIBONUCLEASE VAPC2"/>
    <property type="match status" value="1"/>
</dbReference>
<gene>
    <name evidence="8" type="primary">vapC</name>
    <name evidence="10" type="ORF">HS961_14295</name>
</gene>
<keyword evidence="4 8" id="KW-0479">Metal-binding</keyword>
<dbReference type="HAMAP" id="MF_00265">
    <property type="entry name" value="VapC_Nob1"/>
    <property type="match status" value="1"/>
</dbReference>
<dbReference type="InterPro" id="IPR050556">
    <property type="entry name" value="Type_II_TA_system_RNase"/>
</dbReference>